<keyword evidence="2" id="KW-0472">Membrane</keyword>
<accession>A0ABN2IE01</accession>
<gene>
    <name evidence="3" type="ORF">GCM10009765_60600</name>
</gene>
<evidence type="ECO:0000313" key="3">
    <source>
        <dbReference type="EMBL" id="GAA1703085.1"/>
    </source>
</evidence>
<sequence length="351" mass="35907">MNSIEEFRSSLHQAVDDEPTSVIDAASVTSGALRRHRRRMAAGAAGVAGLAVVALGASAQTAATVATPATNVAQTPESPSPFLLSRDSTPIAFQTPDLSLRTKTQPLTFKTERGDTITMVVSKLPTLDNPKADVSLQLSDGLHPAQNFRLGQNKSSTTSPVQAWVALDQRKSASHVVGTVPVQAIHLPATTMVHTSHGTLMIGVSSGDPAYASAALHADQKAIQPAVPQGTPMHGKHFAGVQKGVVIWAYLPDASPSTTGQLAIGYQTVDSGTDTPPSGSHWGTFVLSLVQFGTPNEANPAPSDSPSADPSPSASAQPSAAASPGGPPSDPPPTGSDPTAQPGIAQPDLGN</sequence>
<dbReference type="EMBL" id="BAAANY010000026">
    <property type="protein sequence ID" value="GAA1703085.1"/>
    <property type="molecule type" value="Genomic_DNA"/>
</dbReference>
<evidence type="ECO:0000313" key="4">
    <source>
        <dbReference type="Proteomes" id="UP001500618"/>
    </source>
</evidence>
<feature type="region of interest" description="Disordered" evidence="1">
    <location>
        <begin position="293"/>
        <end position="351"/>
    </location>
</feature>
<name>A0ABN2IE01_9ACTN</name>
<feature type="transmembrane region" description="Helical" evidence="2">
    <location>
        <begin position="40"/>
        <end position="59"/>
    </location>
</feature>
<feature type="compositionally biased region" description="Low complexity" evidence="1">
    <location>
        <begin position="300"/>
        <end position="324"/>
    </location>
</feature>
<comment type="caution">
    <text evidence="3">The sequence shown here is derived from an EMBL/GenBank/DDBJ whole genome shotgun (WGS) entry which is preliminary data.</text>
</comment>
<protein>
    <submittedName>
        <fullName evidence="3">Uncharacterized protein</fullName>
    </submittedName>
</protein>
<dbReference type="Proteomes" id="UP001500618">
    <property type="component" value="Unassembled WGS sequence"/>
</dbReference>
<proteinExistence type="predicted"/>
<evidence type="ECO:0000256" key="2">
    <source>
        <dbReference type="SAM" id="Phobius"/>
    </source>
</evidence>
<feature type="compositionally biased region" description="Pro residues" evidence="1">
    <location>
        <begin position="325"/>
        <end position="335"/>
    </location>
</feature>
<keyword evidence="2" id="KW-1133">Transmembrane helix</keyword>
<evidence type="ECO:0000256" key="1">
    <source>
        <dbReference type="SAM" id="MobiDB-lite"/>
    </source>
</evidence>
<dbReference type="RefSeq" id="WP_344313683.1">
    <property type="nucleotide sequence ID" value="NZ_BAAANY010000026.1"/>
</dbReference>
<organism evidence="3 4">
    <name type="scientific">Fodinicola feengrottensis</name>
    <dbReference type="NCBI Taxonomy" id="435914"/>
    <lineage>
        <taxon>Bacteria</taxon>
        <taxon>Bacillati</taxon>
        <taxon>Actinomycetota</taxon>
        <taxon>Actinomycetes</taxon>
        <taxon>Mycobacteriales</taxon>
        <taxon>Fodinicola</taxon>
    </lineage>
</organism>
<reference evidence="3 4" key="1">
    <citation type="journal article" date="2019" name="Int. J. Syst. Evol. Microbiol.">
        <title>The Global Catalogue of Microorganisms (GCM) 10K type strain sequencing project: providing services to taxonomists for standard genome sequencing and annotation.</title>
        <authorList>
            <consortium name="The Broad Institute Genomics Platform"/>
            <consortium name="The Broad Institute Genome Sequencing Center for Infectious Disease"/>
            <person name="Wu L."/>
            <person name="Ma J."/>
        </authorList>
    </citation>
    <scope>NUCLEOTIDE SEQUENCE [LARGE SCALE GENOMIC DNA]</scope>
    <source>
        <strain evidence="3 4">JCM 14718</strain>
    </source>
</reference>
<keyword evidence="2" id="KW-0812">Transmembrane</keyword>
<keyword evidence="4" id="KW-1185">Reference proteome</keyword>